<keyword evidence="10" id="KW-1185">Reference proteome</keyword>
<dbReference type="PROSITE" id="PS50090">
    <property type="entry name" value="MYB_LIKE"/>
    <property type="match status" value="2"/>
</dbReference>
<feature type="domain" description="HTH myb-type" evidence="8">
    <location>
        <begin position="9"/>
        <end position="61"/>
    </location>
</feature>
<organism evidence="9 10">
    <name type="scientific">Papaver atlanticum</name>
    <dbReference type="NCBI Taxonomy" id="357466"/>
    <lineage>
        <taxon>Eukaryota</taxon>
        <taxon>Viridiplantae</taxon>
        <taxon>Streptophyta</taxon>
        <taxon>Embryophyta</taxon>
        <taxon>Tracheophyta</taxon>
        <taxon>Spermatophyta</taxon>
        <taxon>Magnoliopsida</taxon>
        <taxon>Ranunculales</taxon>
        <taxon>Papaveraceae</taxon>
        <taxon>Papaveroideae</taxon>
        <taxon>Papaver</taxon>
    </lineage>
</organism>
<comment type="subcellular location">
    <subcellularLocation>
        <location evidence="1">Nucleus</location>
    </subcellularLocation>
</comment>
<dbReference type="InterPro" id="IPR009057">
    <property type="entry name" value="Homeodomain-like_sf"/>
</dbReference>
<evidence type="ECO:0000259" key="7">
    <source>
        <dbReference type="PROSITE" id="PS50090"/>
    </source>
</evidence>
<dbReference type="SUPFAM" id="SSF46689">
    <property type="entry name" value="Homeodomain-like"/>
    <property type="match status" value="1"/>
</dbReference>
<dbReference type="InterPro" id="IPR015495">
    <property type="entry name" value="Myb_TF_plants"/>
</dbReference>
<dbReference type="PANTHER" id="PTHR47999">
    <property type="entry name" value="TRANSCRIPTION FACTOR MYB8-RELATED-RELATED"/>
    <property type="match status" value="1"/>
</dbReference>
<dbReference type="Proteomes" id="UP001202328">
    <property type="component" value="Unassembled WGS sequence"/>
</dbReference>
<evidence type="ECO:0000259" key="8">
    <source>
        <dbReference type="PROSITE" id="PS51294"/>
    </source>
</evidence>
<feature type="compositionally biased region" description="Polar residues" evidence="6">
    <location>
        <begin position="136"/>
        <end position="146"/>
    </location>
</feature>
<dbReference type="Pfam" id="PF00249">
    <property type="entry name" value="Myb_DNA-binding"/>
    <property type="match status" value="2"/>
</dbReference>
<feature type="domain" description="Myb-like" evidence="7">
    <location>
        <begin position="62"/>
        <end position="112"/>
    </location>
</feature>
<dbReference type="GO" id="GO:0005634">
    <property type="term" value="C:nucleus"/>
    <property type="evidence" value="ECO:0007669"/>
    <property type="project" value="UniProtKB-SubCell"/>
</dbReference>
<dbReference type="InterPro" id="IPR001005">
    <property type="entry name" value="SANT/Myb"/>
</dbReference>
<accession>A0AAD4SPN2</accession>
<feature type="region of interest" description="Disordered" evidence="6">
    <location>
        <begin position="390"/>
        <end position="410"/>
    </location>
</feature>
<keyword evidence="3" id="KW-0238">DNA-binding</keyword>
<sequence>MGRAPCCEKVGLKRGRWTTEEDTILTNYIQANGEGSWRSLPKNAGLLRCGKSCRLRWINYLRADLKRGNISTQEEDMIIKLHSTLGNKWSVIAGHLPGRTDNEIKNYWNSHLSRRIHTFRRPLHYSKETPSLVTVDTTKLKSTNGGKKSRGNMKKNELIPSSNNTATRMAERKTTDDDHDHRKSGCEDDVMITATPISPQEKNTQMMDVLRQVEKERQRTNMDSSDQRDQGKEAIVISGPFHDEVGGILGHSGGSEHQGKGDGILMLCTSEEEIESGLLNSPYVEQVLLASGIFCSNEELIMGNENLGPSSDIDGHNGPINGHTFSDGTGNRVMGGSNISDDQNHDFVQNELITNLMEYSSSSSSSHDQAEIVCDDHVFVSSSNNISDMQHGSHELCPSSSMNSTTTSSSFTTINTDTIEDSEWVHNWDFDMGNATVDMDLKATSAVWDIEKEEMLSWLWENDDTSVDEAATIPESEKQQALADWFLSLTR</sequence>
<keyword evidence="5" id="KW-0539">Nucleus</keyword>
<dbReference type="GO" id="GO:0003677">
    <property type="term" value="F:DNA binding"/>
    <property type="evidence" value="ECO:0007669"/>
    <property type="project" value="UniProtKB-KW"/>
</dbReference>
<feature type="compositionally biased region" description="Low complexity" evidence="6">
    <location>
        <begin position="399"/>
        <end position="410"/>
    </location>
</feature>
<dbReference type="InterPro" id="IPR017930">
    <property type="entry name" value="Myb_dom"/>
</dbReference>
<dbReference type="EMBL" id="JAJJMB010009125">
    <property type="protein sequence ID" value="KAI3916221.1"/>
    <property type="molecule type" value="Genomic_DNA"/>
</dbReference>
<protein>
    <submittedName>
        <fullName evidence="9">Uncharacterized protein</fullName>
    </submittedName>
</protein>
<dbReference type="SMART" id="SM00717">
    <property type="entry name" value="SANT"/>
    <property type="match status" value="2"/>
</dbReference>
<evidence type="ECO:0000256" key="2">
    <source>
        <dbReference type="ARBA" id="ARBA00023015"/>
    </source>
</evidence>
<keyword evidence="2" id="KW-0805">Transcription regulation</keyword>
<gene>
    <name evidence="9" type="ORF">MKW98_004662</name>
</gene>
<feature type="domain" description="Myb-like" evidence="7">
    <location>
        <begin position="9"/>
        <end position="61"/>
    </location>
</feature>
<evidence type="ECO:0000313" key="9">
    <source>
        <dbReference type="EMBL" id="KAI3916221.1"/>
    </source>
</evidence>
<evidence type="ECO:0000256" key="3">
    <source>
        <dbReference type="ARBA" id="ARBA00023125"/>
    </source>
</evidence>
<evidence type="ECO:0000256" key="1">
    <source>
        <dbReference type="ARBA" id="ARBA00004123"/>
    </source>
</evidence>
<evidence type="ECO:0000313" key="10">
    <source>
        <dbReference type="Proteomes" id="UP001202328"/>
    </source>
</evidence>
<evidence type="ECO:0000256" key="4">
    <source>
        <dbReference type="ARBA" id="ARBA00023163"/>
    </source>
</evidence>
<comment type="caution">
    <text evidence="9">The sequence shown here is derived from an EMBL/GenBank/DDBJ whole genome shotgun (WGS) entry which is preliminary data.</text>
</comment>
<feature type="domain" description="HTH myb-type" evidence="8">
    <location>
        <begin position="62"/>
        <end position="116"/>
    </location>
</feature>
<feature type="region of interest" description="Disordered" evidence="6">
    <location>
        <begin position="136"/>
        <end position="185"/>
    </location>
</feature>
<feature type="compositionally biased region" description="Basic and acidic residues" evidence="6">
    <location>
        <begin position="169"/>
        <end position="185"/>
    </location>
</feature>
<dbReference type="CDD" id="cd00167">
    <property type="entry name" value="SANT"/>
    <property type="match status" value="2"/>
</dbReference>
<evidence type="ECO:0000256" key="5">
    <source>
        <dbReference type="ARBA" id="ARBA00023242"/>
    </source>
</evidence>
<name>A0AAD4SPN2_9MAGN</name>
<keyword evidence="4" id="KW-0804">Transcription</keyword>
<reference evidence="9" key="1">
    <citation type="submission" date="2022-04" db="EMBL/GenBank/DDBJ databases">
        <title>A functionally conserved STORR gene fusion in Papaver species that diverged 16.8 million years ago.</title>
        <authorList>
            <person name="Catania T."/>
        </authorList>
    </citation>
    <scope>NUCLEOTIDE SEQUENCE</scope>
    <source>
        <strain evidence="9">S-188037</strain>
    </source>
</reference>
<dbReference type="PANTHER" id="PTHR47999:SF6">
    <property type="entry name" value="MYB-RELATED PROTEIN P"/>
    <property type="match status" value="1"/>
</dbReference>
<dbReference type="AlphaFoldDB" id="A0AAD4SPN2"/>
<evidence type="ECO:0000256" key="6">
    <source>
        <dbReference type="SAM" id="MobiDB-lite"/>
    </source>
</evidence>
<dbReference type="PROSITE" id="PS51294">
    <property type="entry name" value="HTH_MYB"/>
    <property type="match status" value="2"/>
</dbReference>
<dbReference type="FunFam" id="1.10.10.60:FF:000121">
    <property type="entry name" value="Myb transcription factor"/>
    <property type="match status" value="1"/>
</dbReference>
<proteinExistence type="predicted"/>
<dbReference type="Gene3D" id="1.10.10.60">
    <property type="entry name" value="Homeodomain-like"/>
    <property type="match status" value="2"/>
</dbReference>